<dbReference type="STRING" id="608506.COB47_0877"/>
<sequence length="38" mass="4734">MDYNEHWRKKEKFDEKLRNLKLKSKNKLSPSKIDENKD</sequence>
<dbReference type="AlphaFoldDB" id="D9TJK4"/>
<dbReference type="KEGG" id="cob:COB47_0877"/>
<dbReference type="Proteomes" id="UP000000347">
    <property type="component" value="Chromosome"/>
</dbReference>
<reference evidence="1 2" key="1">
    <citation type="journal article" date="2010" name="J. Bacteriol.">
        <title>Complete genome sequence of the cellulolytic thermophile Caldicellulosiruptor obsidiansis OB47T.</title>
        <authorList>
            <person name="Elkins J.G."/>
            <person name="Lochner A."/>
            <person name="Hamilton-Brehm S.D."/>
            <person name="Davenport K.W."/>
            <person name="Podar M."/>
            <person name="Brown S.D."/>
            <person name="Land M.L."/>
            <person name="Hauser L.J."/>
            <person name="Klingeman D.M."/>
            <person name="Raman B."/>
            <person name="Goodwin L.A."/>
            <person name="Tapia R."/>
            <person name="Meincke L.J."/>
            <person name="Detter J.C."/>
            <person name="Bruce D.C."/>
            <person name="Han C.S."/>
            <person name="Palumbo A.V."/>
            <person name="Cottingham R.W."/>
            <person name="Keller M."/>
            <person name="Graham D.E."/>
        </authorList>
    </citation>
    <scope>NUCLEOTIDE SEQUENCE [LARGE SCALE GENOMIC DNA]</scope>
    <source>
        <strain evidence="2">ATCC BAA-2073 / strain OB47</strain>
    </source>
</reference>
<accession>D9TJK4</accession>
<evidence type="ECO:0000313" key="1">
    <source>
        <dbReference type="EMBL" id="ADL42186.1"/>
    </source>
</evidence>
<organism evidence="1 2">
    <name type="scientific">Caldicellulosiruptor obsidiansis (strain ATCC BAA-2073 / JCM 16842 / OB47)</name>
    <dbReference type="NCBI Taxonomy" id="608506"/>
    <lineage>
        <taxon>Bacteria</taxon>
        <taxon>Bacillati</taxon>
        <taxon>Bacillota</taxon>
        <taxon>Bacillota incertae sedis</taxon>
        <taxon>Caldicellulosiruptorales</taxon>
        <taxon>Caldicellulosiruptoraceae</taxon>
        <taxon>Caldicellulosiruptor</taxon>
    </lineage>
</organism>
<evidence type="ECO:0000313" key="2">
    <source>
        <dbReference type="Proteomes" id="UP000000347"/>
    </source>
</evidence>
<dbReference type="EMBL" id="CP002164">
    <property type="protein sequence ID" value="ADL42186.1"/>
    <property type="molecule type" value="Genomic_DNA"/>
</dbReference>
<gene>
    <name evidence="1" type="ordered locus">COB47_0877</name>
</gene>
<name>D9TJK4_CALOO</name>
<dbReference type="HOGENOM" id="CLU_3325795_0_0_9"/>
<proteinExistence type="predicted"/>
<protein>
    <submittedName>
        <fullName evidence="1">Uncharacterized protein</fullName>
    </submittedName>
</protein>
<keyword evidence="2" id="KW-1185">Reference proteome</keyword>